<dbReference type="Pfam" id="PF17954">
    <property type="entry name" value="Pirin_C_2"/>
    <property type="match status" value="1"/>
</dbReference>
<protein>
    <recommendedName>
        <fullName evidence="7">Pirin N-terminal domain-containing protein</fullName>
    </recommendedName>
</protein>
<evidence type="ECO:0000313" key="6">
    <source>
        <dbReference type="Proteomes" id="UP000572212"/>
    </source>
</evidence>
<evidence type="ECO:0000259" key="3">
    <source>
        <dbReference type="Pfam" id="PF02678"/>
    </source>
</evidence>
<dbReference type="InterPro" id="IPR011051">
    <property type="entry name" value="RmlC_Cupin_sf"/>
</dbReference>
<dbReference type="InterPro" id="IPR003829">
    <property type="entry name" value="Pirin_N_dom"/>
</dbReference>
<dbReference type="PANTHER" id="PTHR43212:SF3">
    <property type="entry name" value="QUERCETIN 2,3-DIOXYGENASE"/>
    <property type="match status" value="1"/>
</dbReference>
<dbReference type="Proteomes" id="UP000572212">
    <property type="component" value="Unassembled WGS sequence"/>
</dbReference>
<organism evidence="5 6">
    <name type="scientific">Gracilibacillus halotolerans</name>
    <dbReference type="NCBI Taxonomy" id="74386"/>
    <lineage>
        <taxon>Bacteria</taxon>
        <taxon>Bacillati</taxon>
        <taxon>Bacillota</taxon>
        <taxon>Bacilli</taxon>
        <taxon>Bacillales</taxon>
        <taxon>Bacillaceae</taxon>
        <taxon>Gracilibacillus</taxon>
    </lineage>
</organism>
<dbReference type="AlphaFoldDB" id="A0A841RQ05"/>
<dbReference type="Gene3D" id="2.60.120.10">
    <property type="entry name" value="Jelly Rolls"/>
    <property type="match status" value="2"/>
</dbReference>
<evidence type="ECO:0008006" key="7">
    <source>
        <dbReference type="Google" id="ProtNLM"/>
    </source>
</evidence>
<sequence>MIKKLSKDTHTQPFRGPIAITRIPTGAILEDNDDSAFGPLSFIDYATMQKGITIKMHEHINDEIFSYVWSGTMYHRDSAGYEVPINRGNLMLMNAGSSFWHEEKVKEDHVEMLQIFVRPREANLEPTIQFHEKPVSNEDWYVMVGPEGSEAPLHVRQQVYIMDAHPRKGDTLNVPKMNGYKPFLFVMDGSIIIDGINVNKLEAITDIDQPLFSIEVIEDATVVLFFVDMDAPMSLSGTISGGTMAK</sequence>
<feature type="domain" description="Pirin N-terminal" evidence="3">
    <location>
        <begin position="45"/>
        <end position="117"/>
    </location>
</feature>
<evidence type="ECO:0000313" key="5">
    <source>
        <dbReference type="EMBL" id="MBB6513456.1"/>
    </source>
</evidence>
<feature type="domain" description="Quercetin 2,3-dioxygenase C-terminal cupin" evidence="4">
    <location>
        <begin position="143"/>
        <end position="225"/>
    </location>
</feature>
<dbReference type="InterPro" id="IPR014710">
    <property type="entry name" value="RmlC-like_jellyroll"/>
</dbReference>
<dbReference type="InterPro" id="IPR012093">
    <property type="entry name" value="Pirin"/>
</dbReference>
<keyword evidence="6" id="KW-1185">Reference proteome</keyword>
<dbReference type="RefSeq" id="WP_184248668.1">
    <property type="nucleotide sequence ID" value="NZ_BAAACU010000029.1"/>
</dbReference>
<dbReference type="InterPro" id="IPR041602">
    <property type="entry name" value="Quercetinase_C"/>
</dbReference>
<gene>
    <name evidence="5" type="ORF">GGQ92_002268</name>
</gene>
<dbReference type="EMBL" id="JACHON010000012">
    <property type="protein sequence ID" value="MBB6513456.1"/>
    <property type="molecule type" value="Genomic_DNA"/>
</dbReference>
<reference evidence="5 6" key="1">
    <citation type="submission" date="2020-08" db="EMBL/GenBank/DDBJ databases">
        <title>Genomic Encyclopedia of Type Strains, Phase IV (KMG-IV): sequencing the most valuable type-strain genomes for metagenomic binning, comparative biology and taxonomic classification.</title>
        <authorList>
            <person name="Goeker M."/>
        </authorList>
    </citation>
    <scope>NUCLEOTIDE SEQUENCE [LARGE SCALE GENOMIC DNA]</scope>
    <source>
        <strain evidence="5 6">DSM 11805</strain>
    </source>
</reference>
<evidence type="ECO:0000259" key="4">
    <source>
        <dbReference type="Pfam" id="PF17954"/>
    </source>
</evidence>
<comment type="caution">
    <text evidence="5">The sequence shown here is derived from an EMBL/GenBank/DDBJ whole genome shotgun (WGS) entry which is preliminary data.</text>
</comment>
<name>A0A841RQ05_9BACI</name>
<evidence type="ECO:0000256" key="1">
    <source>
        <dbReference type="ARBA" id="ARBA00008416"/>
    </source>
</evidence>
<evidence type="ECO:0000256" key="2">
    <source>
        <dbReference type="RuleBase" id="RU003457"/>
    </source>
</evidence>
<dbReference type="SUPFAM" id="SSF51182">
    <property type="entry name" value="RmlC-like cupins"/>
    <property type="match status" value="1"/>
</dbReference>
<comment type="similarity">
    <text evidence="1 2">Belongs to the pirin family.</text>
</comment>
<dbReference type="Pfam" id="PF02678">
    <property type="entry name" value="Pirin"/>
    <property type="match status" value="1"/>
</dbReference>
<proteinExistence type="inferred from homology"/>
<dbReference type="PANTHER" id="PTHR43212">
    <property type="entry name" value="QUERCETIN 2,3-DIOXYGENASE"/>
    <property type="match status" value="1"/>
</dbReference>
<accession>A0A841RQ05</accession>